<sequence length="423" mass="47893">MNRKDISLSADQRLLPTDHSPRSAEILRSVLIKVLSHATEGHFLLREQGRVIAEVGDKHAPLQAEANVVDTRAYARALLGGNTAAGEAFVDGWWTSPDITQVTRFFARNLGMMDYWGSRFGWLLKPFSLARSMMRANSRSQAKKNILAHYDLGNDLYQTFLDPRMQYSSAIYNSPTESLAAAQTNKLTRICEQLQLSKDDHLLEVGTGWGGLAMFAAKHYGCKVTTTTISDEQLNYAKQQVEAADLSGQITLLDQDYRLLEGQYDKIVSVEMIEAVGKKYLPGFFKKLNNLLKPNGLMMLQAITIADQRYQEYSRSEDFIQKHIFPGGFLPSMKLMTEIMAEKTELIVRDVLDIGQDYAQTLAHWREAFLANRPALQARGYDDKFCNLWLYYLGYCEGGFLERRISTVQLLASKAPHRHDEKA</sequence>
<dbReference type="GO" id="GO:0008610">
    <property type="term" value="P:lipid biosynthetic process"/>
    <property type="evidence" value="ECO:0007669"/>
    <property type="project" value="InterPro"/>
</dbReference>
<evidence type="ECO:0000256" key="2">
    <source>
        <dbReference type="ARBA" id="ARBA00022603"/>
    </source>
</evidence>
<gene>
    <name evidence="7" type="ORF">EVA69_02375</name>
</gene>
<dbReference type="Proteomes" id="UP000320404">
    <property type="component" value="Unassembled WGS sequence"/>
</dbReference>
<dbReference type="PANTHER" id="PTHR43667">
    <property type="entry name" value="CYCLOPROPANE-FATTY-ACYL-PHOSPHOLIPID SYNTHASE"/>
    <property type="match status" value="1"/>
</dbReference>
<evidence type="ECO:0000256" key="4">
    <source>
        <dbReference type="ARBA" id="ARBA00022691"/>
    </source>
</evidence>
<dbReference type="InterPro" id="IPR003333">
    <property type="entry name" value="CMAS"/>
</dbReference>
<keyword evidence="2 7" id="KW-0489">Methyltransferase</keyword>
<keyword evidence="3 7" id="KW-0808">Transferase</keyword>
<protein>
    <submittedName>
        <fullName evidence="7">Class I SAM-dependent methyltransferase</fullName>
    </submittedName>
</protein>
<dbReference type="EMBL" id="SHAH01000022">
    <property type="protein sequence ID" value="RZO76914.1"/>
    <property type="molecule type" value="Genomic_DNA"/>
</dbReference>
<evidence type="ECO:0000256" key="6">
    <source>
        <dbReference type="PIRSR" id="PIRSR003085-1"/>
    </source>
</evidence>
<dbReference type="AlphaFoldDB" id="A0A520S387"/>
<evidence type="ECO:0000256" key="3">
    <source>
        <dbReference type="ARBA" id="ARBA00022679"/>
    </source>
</evidence>
<name>A0A520S387_9GAMM</name>
<proteinExistence type="inferred from homology"/>
<comment type="caution">
    <text evidence="7">The sequence shown here is derived from an EMBL/GenBank/DDBJ whole genome shotgun (WGS) entry which is preliminary data.</text>
</comment>
<dbReference type="GO" id="GO:0008168">
    <property type="term" value="F:methyltransferase activity"/>
    <property type="evidence" value="ECO:0007669"/>
    <property type="project" value="UniProtKB-KW"/>
</dbReference>
<dbReference type="GO" id="GO:0032259">
    <property type="term" value="P:methylation"/>
    <property type="evidence" value="ECO:0007669"/>
    <property type="project" value="UniProtKB-KW"/>
</dbReference>
<evidence type="ECO:0000313" key="7">
    <source>
        <dbReference type="EMBL" id="RZO76914.1"/>
    </source>
</evidence>
<feature type="active site" evidence="6">
    <location>
        <position position="396"/>
    </location>
</feature>
<accession>A0A520S387</accession>
<evidence type="ECO:0000256" key="5">
    <source>
        <dbReference type="ARBA" id="ARBA00023098"/>
    </source>
</evidence>
<keyword evidence="5" id="KW-0443">Lipid metabolism</keyword>
<dbReference type="SUPFAM" id="SSF53335">
    <property type="entry name" value="S-adenosyl-L-methionine-dependent methyltransferases"/>
    <property type="match status" value="1"/>
</dbReference>
<dbReference type="InterPro" id="IPR029063">
    <property type="entry name" value="SAM-dependent_MTases_sf"/>
</dbReference>
<dbReference type="InterPro" id="IPR050723">
    <property type="entry name" value="CFA/CMAS"/>
</dbReference>
<evidence type="ECO:0000256" key="1">
    <source>
        <dbReference type="ARBA" id="ARBA00010815"/>
    </source>
</evidence>
<organism evidence="7 8">
    <name type="scientific">OM182 bacterium</name>
    <dbReference type="NCBI Taxonomy" id="2510334"/>
    <lineage>
        <taxon>Bacteria</taxon>
        <taxon>Pseudomonadati</taxon>
        <taxon>Pseudomonadota</taxon>
        <taxon>Gammaproteobacteria</taxon>
        <taxon>OMG group</taxon>
        <taxon>OM182 clade</taxon>
    </lineage>
</organism>
<dbReference type="Pfam" id="PF02353">
    <property type="entry name" value="CMAS"/>
    <property type="match status" value="1"/>
</dbReference>
<evidence type="ECO:0000313" key="8">
    <source>
        <dbReference type="Proteomes" id="UP000320404"/>
    </source>
</evidence>
<dbReference type="PIRSF" id="PIRSF003085">
    <property type="entry name" value="CMAS"/>
    <property type="match status" value="1"/>
</dbReference>
<dbReference type="Gene3D" id="3.40.50.150">
    <property type="entry name" value="Vaccinia Virus protein VP39"/>
    <property type="match status" value="1"/>
</dbReference>
<keyword evidence="4" id="KW-0949">S-adenosyl-L-methionine</keyword>
<reference evidence="7 8" key="1">
    <citation type="submission" date="2019-02" db="EMBL/GenBank/DDBJ databases">
        <title>Prokaryotic population dynamics and viral predation in marine succession experiment using metagenomics: the confinement effect.</title>
        <authorList>
            <person name="Haro-Moreno J.M."/>
            <person name="Rodriguez-Valera F."/>
            <person name="Lopez-Perez M."/>
        </authorList>
    </citation>
    <scope>NUCLEOTIDE SEQUENCE [LARGE SCALE GENOMIC DNA]</scope>
    <source>
        <strain evidence="7">MED-G158</strain>
    </source>
</reference>
<dbReference type="CDD" id="cd02440">
    <property type="entry name" value="AdoMet_MTases"/>
    <property type="match status" value="1"/>
</dbReference>
<dbReference type="PANTHER" id="PTHR43667:SF2">
    <property type="entry name" value="FATTY ACID C-METHYL TRANSFERASE"/>
    <property type="match status" value="1"/>
</dbReference>
<comment type="similarity">
    <text evidence="1">Belongs to the CFA/CMAS family.</text>
</comment>